<dbReference type="Proteomes" id="UP000262004">
    <property type="component" value="Chromosome"/>
</dbReference>
<keyword evidence="2" id="KW-1185">Reference proteome</keyword>
<dbReference type="KEGG" id="htl:HPTL_0510"/>
<dbReference type="RefSeq" id="WP_119334592.1">
    <property type="nucleotide sequence ID" value="NZ_AP018558.1"/>
</dbReference>
<gene>
    <name evidence="1" type="ORF">HPTL_0510</name>
</gene>
<organism evidence="1 2">
    <name type="scientific">Hydrogenophilus thermoluteolus</name>
    <name type="common">Pseudomonas hydrogenothermophila</name>
    <dbReference type="NCBI Taxonomy" id="297"/>
    <lineage>
        <taxon>Bacteria</taxon>
        <taxon>Pseudomonadati</taxon>
        <taxon>Pseudomonadota</taxon>
        <taxon>Hydrogenophilia</taxon>
        <taxon>Hydrogenophilales</taxon>
        <taxon>Hydrogenophilaceae</taxon>
        <taxon>Hydrogenophilus</taxon>
    </lineage>
</organism>
<evidence type="ECO:0000313" key="2">
    <source>
        <dbReference type="Proteomes" id="UP000262004"/>
    </source>
</evidence>
<dbReference type="AlphaFoldDB" id="A0A2Z6DWS3"/>
<proteinExistence type="predicted"/>
<evidence type="ECO:0000313" key="1">
    <source>
        <dbReference type="EMBL" id="BBD76778.1"/>
    </source>
</evidence>
<sequence>MTWHSRNTVCAILRRDERQSEAVQRRARATLINPYADYVKRRMAQLPGIFASVLYREVV</sequence>
<dbReference type="EMBL" id="AP018558">
    <property type="protein sequence ID" value="BBD76778.1"/>
    <property type="molecule type" value="Genomic_DNA"/>
</dbReference>
<reference evidence="1 2" key="1">
    <citation type="submission" date="2018-04" db="EMBL/GenBank/DDBJ databases">
        <title>Complete genome sequence of Hydrogenophilus thermoluteolus TH-1.</title>
        <authorList>
            <person name="Arai H."/>
        </authorList>
    </citation>
    <scope>NUCLEOTIDE SEQUENCE [LARGE SCALE GENOMIC DNA]</scope>
    <source>
        <strain evidence="1 2">TH-1</strain>
    </source>
</reference>
<name>A0A2Z6DWS3_HYDTE</name>
<protein>
    <submittedName>
        <fullName evidence="1">Transposase</fullName>
    </submittedName>
</protein>
<accession>A0A2Z6DWS3</accession>